<keyword evidence="7" id="KW-0119">Carbohydrate metabolism</keyword>
<keyword evidence="6" id="KW-0378">Hydrolase</keyword>
<evidence type="ECO:0000256" key="1">
    <source>
        <dbReference type="ARBA" id="ARBA00004191"/>
    </source>
</evidence>
<comment type="subcellular location">
    <subcellularLocation>
        <location evidence="1">Secreted</location>
        <location evidence="1">Cell wall</location>
    </subcellularLocation>
</comment>
<evidence type="ECO:0000256" key="8">
    <source>
        <dbReference type="ARBA" id="ARBA00023295"/>
    </source>
</evidence>
<feature type="compositionally biased region" description="Low complexity" evidence="11">
    <location>
        <begin position="64"/>
        <end position="112"/>
    </location>
</feature>
<dbReference type="InterPro" id="IPR051526">
    <property type="entry name" value="Beta-Glucosidase_SUN"/>
</dbReference>
<dbReference type="InterPro" id="IPR005556">
    <property type="entry name" value="SUN"/>
</dbReference>
<evidence type="ECO:0000256" key="4">
    <source>
        <dbReference type="ARBA" id="ARBA00022525"/>
    </source>
</evidence>
<dbReference type="GO" id="GO:0000272">
    <property type="term" value="P:polysaccharide catabolic process"/>
    <property type="evidence" value="ECO:0007669"/>
    <property type="project" value="UniProtKB-KW"/>
</dbReference>
<dbReference type="RefSeq" id="XP_024714480.1">
    <property type="nucleotide sequence ID" value="XM_024857344.1"/>
</dbReference>
<dbReference type="PANTHER" id="PTHR31316">
    <property type="entry name" value="BETA-GLUCOSIDASE-LIKE PROTEIN NCA3, MITOCHONDRIAL-RELATED"/>
    <property type="match status" value="1"/>
</dbReference>
<evidence type="ECO:0000256" key="11">
    <source>
        <dbReference type="SAM" id="MobiDB-lite"/>
    </source>
</evidence>
<organism evidence="13 14">
    <name type="scientific">Candidozyma pseudohaemuli</name>
    <dbReference type="NCBI Taxonomy" id="418784"/>
    <lineage>
        <taxon>Eukaryota</taxon>
        <taxon>Fungi</taxon>
        <taxon>Dikarya</taxon>
        <taxon>Ascomycota</taxon>
        <taxon>Saccharomycotina</taxon>
        <taxon>Pichiomycetes</taxon>
        <taxon>Metschnikowiaceae</taxon>
        <taxon>Candidozyma</taxon>
    </lineage>
</organism>
<reference evidence="13 14" key="1">
    <citation type="submission" date="2018-03" db="EMBL/GenBank/DDBJ databases">
        <title>Candida pseudohaemulonii genome assembly and annotation.</title>
        <authorList>
            <person name="Munoz J.F."/>
            <person name="Gade L.G."/>
            <person name="Chow N.A."/>
            <person name="Litvintseva A.P."/>
            <person name="Loparev V.N."/>
            <person name="Cuomo C.A."/>
        </authorList>
    </citation>
    <scope>NUCLEOTIDE SEQUENCE [LARGE SCALE GENOMIC DNA]</scope>
    <source>
        <strain evidence="13 14">B12108</strain>
    </source>
</reference>
<proteinExistence type="inferred from homology"/>
<dbReference type="GeneID" id="36565343"/>
<keyword evidence="5 12" id="KW-0732">Signal</keyword>
<evidence type="ECO:0000256" key="7">
    <source>
        <dbReference type="ARBA" id="ARBA00023277"/>
    </source>
</evidence>
<evidence type="ECO:0000256" key="10">
    <source>
        <dbReference type="ARBA" id="ARBA00023326"/>
    </source>
</evidence>
<dbReference type="Proteomes" id="UP000241107">
    <property type="component" value="Unassembled WGS sequence"/>
</dbReference>
<dbReference type="AlphaFoldDB" id="A0A2P7YTP8"/>
<dbReference type="Pfam" id="PF03856">
    <property type="entry name" value="SUN"/>
    <property type="match status" value="1"/>
</dbReference>
<evidence type="ECO:0000256" key="3">
    <source>
        <dbReference type="ARBA" id="ARBA00022512"/>
    </source>
</evidence>
<dbReference type="PANTHER" id="PTHR31316:SF0">
    <property type="entry name" value="SECRETED BETA-GLUCOSIDASE SIM1-RELATED"/>
    <property type="match status" value="1"/>
</dbReference>
<keyword evidence="3" id="KW-0134">Cell wall</keyword>
<evidence type="ECO:0000313" key="13">
    <source>
        <dbReference type="EMBL" id="PSK39343.1"/>
    </source>
</evidence>
<keyword evidence="4" id="KW-0964">Secreted</keyword>
<dbReference type="GO" id="GO:0031505">
    <property type="term" value="P:fungal-type cell wall organization"/>
    <property type="evidence" value="ECO:0007669"/>
    <property type="project" value="TreeGrafter"/>
</dbReference>
<dbReference type="GO" id="GO:0009986">
    <property type="term" value="C:cell surface"/>
    <property type="evidence" value="ECO:0007669"/>
    <property type="project" value="TreeGrafter"/>
</dbReference>
<evidence type="ECO:0000256" key="6">
    <source>
        <dbReference type="ARBA" id="ARBA00022801"/>
    </source>
</evidence>
<evidence type="ECO:0000256" key="9">
    <source>
        <dbReference type="ARBA" id="ARBA00023316"/>
    </source>
</evidence>
<comment type="similarity">
    <text evidence="2">Belongs to the SUN family.</text>
</comment>
<comment type="caution">
    <text evidence="13">The sequence shown here is derived from an EMBL/GenBank/DDBJ whole genome shotgun (WGS) entry which is preliminary data.</text>
</comment>
<dbReference type="EMBL" id="PYFQ01000003">
    <property type="protein sequence ID" value="PSK39343.1"/>
    <property type="molecule type" value="Genomic_DNA"/>
</dbReference>
<evidence type="ECO:0000313" key="14">
    <source>
        <dbReference type="Proteomes" id="UP000241107"/>
    </source>
</evidence>
<dbReference type="OrthoDB" id="5339822at2759"/>
<keyword evidence="8" id="KW-0326">Glycosidase</keyword>
<sequence length="391" mass="41460">MRFAKASIASLAFASVASALPAYKREEDCSSTQVHVHHKHKREVVYEYAYVTVTVDGNGSLRGTPSSASSEPTSSSTASFSSVEPTTSSYVEPSTSSSPSSSAGASTLSSGSVPSGDLNGIWGDLSDYVDPTNQFEDGVHSCDSFPEGNGVISLSHLGFGGWSGIYNSDTSTGGKCQEGSYCSYACQSGMSKTQWPSDQPSNGVSVGGLLCKNGKLYRTNKDTKYLCEWGKDSAVVENKLSLEVSICRTDYPGTENMVIPTVSRPGKKIPLTTVNSDTYYEWRGKSTSAQYYVNDAGIGYKDGCLWGSAGSGVGNWAPLNFGAGWTNGIAYLSLIPNPNNRDDTNYSVKIVADDNSVVNGECVYKNGKYNGDGTDGCTVAVTSGRAKFVFY</sequence>
<keyword evidence="10" id="KW-0624">Polysaccharide degradation</keyword>
<keyword evidence="14" id="KW-1185">Reference proteome</keyword>
<dbReference type="VEuPathDB" id="FungiDB:C7M61_001953"/>
<protein>
    <recommendedName>
        <fullName evidence="15">Septation protein SUN4</fullName>
    </recommendedName>
</protein>
<dbReference type="GO" id="GO:0009277">
    <property type="term" value="C:fungal-type cell wall"/>
    <property type="evidence" value="ECO:0007669"/>
    <property type="project" value="TreeGrafter"/>
</dbReference>
<keyword evidence="9" id="KW-0961">Cell wall biogenesis/degradation</keyword>
<feature type="region of interest" description="Disordered" evidence="11">
    <location>
        <begin position="62"/>
        <end position="112"/>
    </location>
</feature>
<gene>
    <name evidence="13" type="ORF">C7M61_001953</name>
</gene>
<evidence type="ECO:0008006" key="15">
    <source>
        <dbReference type="Google" id="ProtNLM"/>
    </source>
</evidence>
<feature type="signal peptide" evidence="12">
    <location>
        <begin position="1"/>
        <end position="19"/>
    </location>
</feature>
<feature type="chain" id="PRO_5015186393" description="Septation protein SUN4" evidence="12">
    <location>
        <begin position="20"/>
        <end position="391"/>
    </location>
</feature>
<evidence type="ECO:0000256" key="5">
    <source>
        <dbReference type="ARBA" id="ARBA00022729"/>
    </source>
</evidence>
<evidence type="ECO:0000256" key="2">
    <source>
        <dbReference type="ARBA" id="ARBA00010579"/>
    </source>
</evidence>
<dbReference type="STRING" id="418784.A0A2P7YTP8"/>
<evidence type="ECO:0000256" key="12">
    <source>
        <dbReference type="SAM" id="SignalP"/>
    </source>
</evidence>
<accession>A0A2P7YTP8</accession>
<name>A0A2P7YTP8_9ASCO</name>
<dbReference type="GO" id="GO:0016798">
    <property type="term" value="F:hydrolase activity, acting on glycosyl bonds"/>
    <property type="evidence" value="ECO:0007669"/>
    <property type="project" value="UniProtKB-KW"/>
</dbReference>